<evidence type="ECO:0000256" key="4">
    <source>
        <dbReference type="ARBA" id="ARBA00023163"/>
    </source>
</evidence>
<proteinExistence type="inferred from homology"/>
<evidence type="ECO:0000313" key="6">
    <source>
        <dbReference type="EMBL" id="MEQ2563038.1"/>
    </source>
</evidence>
<dbReference type="Proteomes" id="UP001437460">
    <property type="component" value="Unassembled WGS sequence"/>
</dbReference>
<evidence type="ECO:0000313" key="7">
    <source>
        <dbReference type="Proteomes" id="UP001437460"/>
    </source>
</evidence>
<organism evidence="6 7">
    <name type="scientific">Ventrimonas faecis</name>
    <dbReference type="NCBI Taxonomy" id="3133170"/>
    <lineage>
        <taxon>Bacteria</taxon>
        <taxon>Bacillati</taxon>
        <taxon>Bacillota</taxon>
        <taxon>Clostridia</taxon>
        <taxon>Lachnospirales</taxon>
        <taxon>Lachnospiraceae</taxon>
        <taxon>Ventrimonas</taxon>
    </lineage>
</organism>
<accession>A0ABV1HN56</accession>
<dbReference type="InterPro" id="IPR005119">
    <property type="entry name" value="LysR_subst-bd"/>
</dbReference>
<dbReference type="PROSITE" id="PS50931">
    <property type="entry name" value="HTH_LYSR"/>
    <property type="match status" value="1"/>
</dbReference>
<dbReference type="Gene3D" id="3.40.190.290">
    <property type="match status" value="1"/>
</dbReference>
<dbReference type="PANTHER" id="PTHR30419:SF8">
    <property type="entry name" value="NITROGEN ASSIMILATION TRANSCRIPTIONAL ACTIVATOR-RELATED"/>
    <property type="match status" value="1"/>
</dbReference>
<dbReference type="InterPro" id="IPR050950">
    <property type="entry name" value="HTH-type_LysR_regulators"/>
</dbReference>
<sequence>MNLKEIEYIVTLAEEGKLARAAQRLFITPSALTQQVSNLEHEIGLPLFERSRSGWSPTKAGQIYLSSARQILQIRQETDRRLQDLSDSQKGNLSIGVTSEHGTTTFTHIYPAFHKQFPEVTINIYEANVRAQQQMIRTGKLDLGILTLSEEQQTEDLYIPLAQEEILLAIPSLHPACNKAVPTVKSPYPELDPNLVRYEPFAMMYKESTMYEVICQAFRIYGFYPETLFFAQRSATTLEMVSAGICCSVVPSYFAASSHPHVFEHVSYFSFPSHPVWNICASRKKGSYLSAAADCFIRLSQEYWGELIL</sequence>
<keyword evidence="2" id="KW-0805">Transcription regulation</keyword>
<comment type="similarity">
    <text evidence="1">Belongs to the LysR transcriptional regulatory family.</text>
</comment>
<keyword evidence="4" id="KW-0804">Transcription</keyword>
<dbReference type="InterPro" id="IPR000847">
    <property type="entry name" value="LysR_HTH_N"/>
</dbReference>
<dbReference type="SUPFAM" id="SSF46785">
    <property type="entry name" value="Winged helix' DNA-binding domain"/>
    <property type="match status" value="1"/>
</dbReference>
<dbReference type="SUPFAM" id="SSF53850">
    <property type="entry name" value="Periplasmic binding protein-like II"/>
    <property type="match status" value="1"/>
</dbReference>
<dbReference type="PANTHER" id="PTHR30419">
    <property type="entry name" value="HTH-TYPE TRANSCRIPTIONAL REGULATOR YBHD"/>
    <property type="match status" value="1"/>
</dbReference>
<dbReference type="Gene3D" id="1.10.10.10">
    <property type="entry name" value="Winged helix-like DNA-binding domain superfamily/Winged helix DNA-binding domain"/>
    <property type="match status" value="1"/>
</dbReference>
<gene>
    <name evidence="6" type="ORF">WMO41_07655</name>
</gene>
<dbReference type="PRINTS" id="PR00039">
    <property type="entry name" value="HTHLYSR"/>
</dbReference>
<feature type="domain" description="HTH lysR-type" evidence="5">
    <location>
        <begin position="1"/>
        <end position="58"/>
    </location>
</feature>
<name>A0ABV1HN56_9FIRM</name>
<dbReference type="EMBL" id="JBBMFJ010000013">
    <property type="protein sequence ID" value="MEQ2563038.1"/>
    <property type="molecule type" value="Genomic_DNA"/>
</dbReference>
<evidence type="ECO:0000256" key="3">
    <source>
        <dbReference type="ARBA" id="ARBA00023125"/>
    </source>
</evidence>
<evidence type="ECO:0000256" key="1">
    <source>
        <dbReference type="ARBA" id="ARBA00009437"/>
    </source>
</evidence>
<evidence type="ECO:0000256" key="2">
    <source>
        <dbReference type="ARBA" id="ARBA00023015"/>
    </source>
</evidence>
<dbReference type="CDD" id="cd05466">
    <property type="entry name" value="PBP2_LTTR_substrate"/>
    <property type="match status" value="1"/>
</dbReference>
<dbReference type="Pfam" id="PF00126">
    <property type="entry name" value="HTH_1"/>
    <property type="match status" value="1"/>
</dbReference>
<keyword evidence="3" id="KW-0238">DNA-binding</keyword>
<keyword evidence="7" id="KW-1185">Reference proteome</keyword>
<dbReference type="Pfam" id="PF03466">
    <property type="entry name" value="LysR_substrate"/>
    <property type="match status" value="1"/>
</dbReference>
<dbReference type="InterPro" id="IPR036388">
    <property type="entry name" value="WH-like_DNA-bd_sf"/>
</dbReference>
<protein>
    <submittedName>
        <fullName evidence="6">LysR family transcriptional regulator</fullName>
    </submittedName>
</protein>
<reference evidence="6 7" key="1">
    <citation type="submission" date="2024-03" db="EMBL/GenBank/DDBJ databases">
        <title>Human intestinal bacterial collection.</title>
        <authorList>
            <person name="Pauvert C."/>
            <person name="Hitch T.C.A."/>
            <person name="Clavel T."/>
        </authorList>
    </citation>
    <scope>NUCLEOTIDE SEQUENCE [LARGE SCALE GENOMIC DNA]</scope>
    <source>
        <strain evidence="6 7">CLA-AP-H27</strain>
    </source>
</reference>
<evidence type="ECO:0000259" key="5">
    <source>
        <dbReference type="PROSITE" id="PS50931"/>
    </source>
</evidence>
<dbReference type="RefSeq" id="WP_349229250.1">
    <property type="nucleotide sequence ID" value="NZ_JBBMFJ010000013.1"/>
</dbReference>
<dbReference type="InterPro" id="IPR036390">
    <property type="entry name" value="WH_DNA-bd_sf"/>
</dbReference>
<comment type="caution">
    <text evidence="6">The sequence shown here is derived from an EMBL/GenBank/DDBJ whole genome shotgun (WGS) entry which is preliminary data.</text>
</comment>